<reference evidence="9 10" key="1">
    <citation type="submission" date="2018-08" db="EMBL/GenBank/DDBJ databases">
        <title>Diversity &amp; Physiological Properties of Lignin-Decomposing Actinobacteria from Soil.</title>
        <authorList>
            <person name="Roh S.G."/>
            <person name="Kim S.B."/>
        </authorList>
    </citation>
    <scope>NUCLEOTIDE SEQUENCE [LARGE SCALE GENOMIC DNA]</scope>
    <source>
        <strain evidence="9 10">MMS17-GH009</strain>
    </source>
</reference>
<feature type="compositionally biased region" description="Pro residues" evidence="7">
    <location>
        <begin position="1"/>
        <end position="12"/>
    </location>
</feature>
<proteinExistence type="inferred from homology"/>
<dbReference type="PANTHER" id="PTHR30177:SF4">
    <property type="entry name" value="OSMOPROTECTANT IMPORT PERMEASE PROTEIN OSMW"/>
    <property type="match status" value="1"/>
</dbReference>
<comment type="similarity">
    <text evidence="6">Belongs to the binding-protein-dependent transport system permease family.</text>
</comment>
<dbReference type="Pfam" id="PF00528">
    <property type="entry name" value="BPD_transp_1"/>
    <property type="match status" value="1"/>
</dbReference>
<feature type="transmembrane region" description="Helical" evidence="6">
    <location>
        <begin position="174"/>
        <end position="200"/>
    </location>
</feature>
<keyword evidence="2 6" id="KW-0813">Transport</keyword>
<evidence type="ECO:0000256" key="6">
    <source>
        <dbReference type="RuleBase" id="RU363032"/>
    </source>
</evidence>
<protein>
    <submittedName>
        <fullName evidence="9">ABC transporter permease</fullName>
    </submittedName>
</protein>
<evidence type="ECO:0000256" key="7">
    <source>
        <dbReference type="SAM" id="MobiDB-lite"/>
    </source>
</evidence>
<evidence type="ECO:0000256" key="2">
    <source>
        <dbReference type="ARBA" id="ARBA00022448"/>
    </source>
</evidence>
<evidence type="ECO:0000259" key="8">
    <source>
        <dbReference type="PROSITE" id="PS50928"/>
    </source>
</evidence>
<dbReference type="GO" id="GO:0005886">
    <property type="term" value="C:plasma membrane"/>
    <property type="evidence" value="ECO:0007669"/>
    <property type="project" value="UniProtKB-SubCell"/>
</dbReference>
<dbReference type="SUPFAM" id="SSF161098">
    <property type="entry name" value="MetI-like"/>
    <property type="match status" value="1"/>
</dbReference>
<dbReference type="AlphaFoldDB" id="A0A373A3S9"/>
<evidence type="ECO:0000256" key="4">
    <source>
        <dbReference type="ARBA" id="ARBA00022989"/>
    </source>
</evidence>
<keyword evidence="4 6" id="KW-1133">Transmembrane helix</keyword>
<gene>
    <name evidence="9" type="ORF">DR950_35910</name>
</gene>
<keyword evidence="10" id="KW-1185">Reference proteome</keyword>
<evidence type="ECO:0000313" key="9">
    <source>
        <dbReference type="EMBL" id="RGD62424.1"/>
    </source>
</evidence>
<comment type="subcellular location">
    <subcellularLocation>
        <location evidence="6">Cell membrane</location>
        <topology evidence="6">Multi-pass membrane protein</topology>
    </subcellularLocation>
    <subcellularLocation>
        <location evidence="1">Membrane</location>
        <topology evidence="1">Multi-pass membrane protein</topology>
    </subcellularLocation>
</comment>
<dbReference type="PROSITE" id="PS50928">
    <property type="entry name" value="ABC_TM1"/>
    <property type="match status" value="1"/>
</dbReference>
<dbReference type="InterPro" id="IPR000515">
    <property type="entry name" value="MetI-like"/>
</dbReference>
<dbReference type="InterPro" id="IPR051204">
    <property type="entry name" value="ABC_transp_perm/SBD"/>
</dbReference>
<feature type="transmembrane region" description="Helical" evidence="6">
    <location>
        <begin position="96"/>
        <end position="118"/>
    </location>
</feature>
<feature type="transmembrane region" description="Helical" evidence="6">
    <location>
        <begin position="62"/>
        <end position="84"/>
    </location>
</feature>
<dbReference type="InterPro" id="IPR035906">
    <property type="entry name" value="MetI-like_sf"/>
</dbReference>
<dbReference type="Gene3D" id="1.10.3720.10">
    <property type="entry name" value="MetI-like"/>
    <property type="match status" value="1"/>
</dbReference>
<dbReference type="PANTHER" id="PTHR30177">
    <property type="entry name" value="GLYCINE BETAINE/L-PROLINE TRANSPORT SYSTEM PERMEASE PROTEIN PROW"/>
    <property type="match status" value="1"/>
</dbReference>
<dbReference type="GO" id="GO:0031460">
    <property type="term" value="P:glycine betaine transport"/>
    <property type="evidence" value="ECO:0007669"/>
    <property type="project" value="TreeGrafter"/>
</dbReference>
<evidence type="ECO:0000256" key="1">
    <source>
        <dbReference type="ARBA" id="ARBA00004141"/>
    </source>
</evidence>
<dbReference type="GO" id="GO:0055085">
    <property type="term" value="P:transmembrane transport"/>
    <property type="evidence" value="ECO:0007669"/>
    <property type="project" value="InterPro"/>
</dbReference>
<sequence length="257" mass="27094">MRPSAPTSPRPPAATRTTRAAPAERAARAARTEPTVDDEPIVRWYWIGDHLGYLGHLLADHAVIALVPVLIGLLLAVPLGLACARYPRLYQPLSAVFNIVYALPSLAVFVVLIPYTGLATQATVMIPLTFYALAVLLPTTVDGLRAVPDSVRQAATAMGYGPWHRLTSVELPAAVPYLIAGLRVAAVSSISLASVGALVGRGGLGYLFVDGFQRTFPTPILAGIVLIAVLALAVDLVLVAARRLLAPWAVREKGAGS</sequence>
<feature type="transmembrane region" description="Helical" evidence="6">
    <location>
        <begin position="124"/>
        <end position="144"/>
    </location>
</feature>
<evidence type="ECO:0000256" key="3">
    <source>
        <dbReference type="ARBA" id="ARBA00022692"/>
    </source>
</evidence>
<feature type="domain" description="ABC transmembrane type-1" evidence="8">
    <location>
        <begin position="58"/>
        <end position="238"/>
    </location>
</feature>
<evidence type="ECO:0000256" key="5">
    <source>
        <dbReference type="ARBA" id="ARBA00023136"/>
    </source>
</evidence>
<dbReference type="Proteomes" id="UP000263377">
    <property type="component" value="Unassembled WGS sequence"/>
</dbReference>
<feature type="region of interest" description="Disordered" evidence="7">
    <location>
        <begin position="1"/>
        <end position="34"/>
    </location>
</feature>
<feature type="transmembrane region" description="Helical" evidence="6">
    <location>
        <begin position="220"/>
        <end position="241"/>
    </location>
</feature>
<name>A0A373A3S9_9ACTN</name>
<accession>A0A373A3S9</accession>
<evidence type="ECO:0000313" key="10">
    <source>
        <dbReference type="Proteomes" id="UP000263377"/>
    </source>
</evidence>
<keyword evidence="3 6" id="KW-0812">Transmembrane</keyword>
<comment type="caution">
    <text evidence="9">The sequence shown here is derived from an EMBL/GenBank/DDBJ whole genome shotgun (WGS) entry which is preliminary data.</text>
</comment>
<dbReference type="EMBL" id="QVIG01000001">
    <property type="protein sequence ID" value="RGD62424.1"/>
    <property type="molecule type" value="Genomic_DNA"/>
</dbReference>
<keyword evidence="5 6" id="KW-0472">Membrane</keyword>
<dbReference type="CDD" id="cd06261">
    <property type="entry name" value="TM_PBP2"/>
    <property type="match status" value="1"/>
</dbReference>
<feature type="compositionally biased region" description="Low complexity" evidence="7">
    <location>
        <begin position="13"/>
        <end position="24"/>
    </location>
</feature>
<organism evidence="9 10">
    <name type="scientific">Kitasatospora xanthocidica</name>
    <dbReference type="NCBI Taxonomy" id="83382"/>
    <lineage>
        <taxon>Bacteria</taxon>
        <taxon>Bacillati</taxon>
        <taxon>Actinomycetota</taxon>
        <taxon>Actinomycetes</taxon>
        <taxon>Kitasatosporales</taxon>
        <taxon>Streptomycetaceae</taxon>
        <taxon>Kitasatospora</taxon>
    </lineage>
</organism>